<feature type="compositionally biased region" description="Basic and acidic residues" evidence="1">
    <location>
        <begin position="1"/>
        <end position="10"/>
    </location>
</feature>
<keyword evidence="3" id="KW-1185">Reference proteome</keyword>
<organism evidence="2 3">
    <name type="scientific">Streptomyces toxytricini</name>
    <name type="common">Actinomyces toxytricini</name>
    <dbReference type="NCBI Taxonomy" id="67369"/>
    <lineage>
        <taxon>Bacteria</taxon>
        <taxon>Bacillati</taxon>
        <taxon>Actinomycetota</taxon>
        <taxon>Actinomycetes</taxon>
        <taxon>Kitasatosporales</taxon>
        <taxon>Streptomycetaceae</taxon>
        <taxon>Streptomyces</taxon>
    </lineage>
</organism>
<evidence type="ECO:0000256" key="1">
    <source>
        <dbReference type="SAM" id="MobiDB-lite"/>
    </source>
</evidence>
<accession>A0ABW8EN05</accession>
<feature type="region of interest" description="Disordered" evidence="1">
    <location>
        <begin position="1"/>
        <end position="71"/>
    </location>
</feature>
<reference evidence="2 3" key="1">
    <citation type="submission" date="2024-10" db="EMBL/GenBank/DDBJ databases">
        <title>The Natural Products Discovery Center: Release of the First 8490 Sequenced Strains for Exploring Actinobacteria Biosynthetic Diversity.</title>
        <authorList>
            <person name="Kalkreuter E."/>
            <person name="Kautsar S.A."/>
            <person name="Yang D."/>
            <person name="Bader C.D."/>
            <person name="Teijaro C.N."/>
            <person name="Fluegel L."/>
            <person name="Davis C.M."/>
            <person name="Simpson J.R."/>
            <person name="Lauterbach L."/>
            <person name="Steele A.D."/>
            <person name="Gui C."/>
            <person name="Meng S."/>
            <person name="Li G."/>
            <person name="Viehrig K."/>
            <person name="Ye F."/>
            <person name="Su P."/>
            <person name="Kiefer A.F."/>
            <person name="Nichols A."/>
            <person name="Cepeda A.J."/>
            <person name="Yan W."/>
            <person name="Fan B."/>
            <person name="Jiang Y."/>
            <person name="Adhikari A."/>
            <person name="Zheng C.-J."/>
            <person name="Schuster L."/>
            <person name="Cowan T.M."/>
            <person name="Smanski M.J."/>
            <person name="Chevrette M.G."/>
            <person name="De Carvalho L.P.S."/>
            <person name="Shen B."/>
        </authorList>
    </citation>
    <scope>NUCLEOTIDE SEQUENCE [LARGE SCALE GENOMIC DNA]</scope>
    <source>
        <strain evidence="2 3">NPDC087220</strain>
    </source>
</reference>
<feature type="compositionally biased region" description="Low complexity" evidence="1">
    <location>
        <begin position="14"/>
        <end position="33"/>
    </location>
</feature>
<dbReference type="RefSeq" id="WP_402385179.1">
    <property type="nucleotide sequence ID" value="NZ_JBIUYY010000013.1"/>
</dbReference>
<dbReference type="EMBL" id="JBIUYY010000013">
    <property type="protein sequence ID" value="MFJ2824643.1"/>
    <property type="molecule type" value="Genomic_DNA"/>
</dbReference>
<gene>
    <name evidence="2" type="ORF">ACIO7M_26490</name>
</gene>
<sequence length="122" mass="12125">MSHTGHERPGRSGQEGPAQGAPAAAEGGEAAAAPPAPAPPAAGERVPDPLEESAGRVAAVPQPGDPIELPTDGVVELRKRGGIAARLAGPAAGERGPDAEDRLETVARQAAERVAAEGNPRV</sequence>
<protein>
    <submittedName>
        <fullName evidence="2">Uncharacterized protein</fullName>
    </submittedName>
</protein>
<evidence type="ECO:0000313" key="3">
    <source>
        <dbReference type="Proteomes" id="UP001617351"/>
    </source>
</evidence>
<proteinExistence type="predicted"/>
<dbReference type="Proteomes" id="UP001617351">
    <property type="component" value="Unassembled WGS sequence"/>
</dbReference>
<evidence type="ECO:0000313" key="2">
    <source>
        <dbReference type="EMBL" id="MFJ2824643.1"/>
    </source>
</evidence>
<comment type="caution">
    <text evidence="2">The sequence shown here is derived from an EMBL/GenBank/DDBJ whole genome shotgun (WGS) entry which is preliminary data.</text>
</comment>
<name>A0ABW8EN05_STRT5</name>